<organism evidence="1 2">
    <name type="scientific">Thauera linaloolentis (strain DSM 12138 / JCM 21573 / CCUG 41526 / CIP 105981 / IAM 15112 / NBRC 102519 / 47Lol)</name>
    <dbReference type="NCBI Taxonomy" id="1123367"/>
    <lineage>
        <taxon>Bacteria</taxon>
        <taxon>Pseudomonadati</taxon>
        <taxon>Pseudomonadota</taxon>
        <taxon>Betaproteobacteria</taxon>
        <taxon>Rhodocyclales</taxon>
        <taxon>Zoogloeaceae</taxon>
        <taxon>Thauera</taxon>
    </lineage>
</organism>
<proteinExistence type="predicted"/>
<sequence length="323" mass="37319">MSPPAEDHDSPWKEALECFFRPFLQLLYPDIEAAIDWNRPVAFLDKELQKIAPTSRNGRRHVDKLARVHFHAGAVRWLLIHVEVQGERETAFPERMFLYYHRIRDHHRQHVISLAVLTDTDPNWRPGRFRETLAGSGVEFRFRTAKLLDLQPRLDELLATDNPFALLAAAQLTAKLVKGGKQRVDNLIGFYRLALKKQLDPETIARLLRFVEWLVALPAEIEPYYTEQMDRLKEENTVPYVSILERKATERGLLQGLEQGMEQGLEQGMERGRVATLSRQLQLKFGPLSDNVRERLDKAGEAELDSWTERILFAETLEGVFGD</sequence>
<dbReference type="Proteomes" id="UP000013232">
    <property type="component" value="Unassembled WGS sequence"/>
</dbReference>
<dbReference type="AlphaFoldDB" id="N6XPW2"/>
<keyword evidence="2" id="KW-1185">Reference proteome</keyword>
<comment type="caution">
    <text evidence="1">The sequence shown here is derived from an EMBL/GenBank/DDBJ whole genome shotgun (WGS) entry which is preliminary data.</text>
</comment>
<dbReference type="PANTHER" id="PTHR35586">
    <property type="entry name" value="SLL1691 PROTEIN"/>
    <property type="match status" value="1"/>
</dbReference>
<evidence type="ECO:0008006" key="3">
    <source>
        <dbReference type="Google" id="ProtNLM"/>
    </source>
</evidence>
<dbReference type="EMBL" id="AMXE01000144">
    <property type="protein sequence ID" value="ENO83736.1"/>
    <property type="molecule type" value="Genomic_DNA"/>
</dbReference>
<dbReference type="eggNOG" id="COG5464">
    <property type="taxonomic scope" value="Bacteria"/>
</dbReference>
<dbReference type="STRING" id="1123367.GCA_000621305_02685"/>
<dbReference type="PANTHER" id="PTHR35586:SF1">
    <property type="entry name" value="SLL1691 PROTEIN"/>
    <property type="match status" value="1"/>
</dbReference>
<dbReference type="OrthoDB" id="932587at2"/>
<evidence type="ECO:0000313" key="1">
    <source>
        <dbReference type="EMBL" id="ENO83736.1"/>
    </source>
</evidence>
<reference evidence="1 2" key="1">
    <citation type="submission" date="2012-09" db="EMBL/GenBank/DDBJ databases">
        <title>Draft Genome Sequences of 6 Strains from Genus Thauera.</title>
        <authorList>
            <person name="Liu B."/>
            <person name="Shapleigh J.P."/>
            <person name="Frostegard A.H."/>
        </authorList>
    </citation>
    <scope>NUCLEOTIDE SEQUENCE [LARGE SCALE GENOMIC DNA]</scope>
    <source>
        <strain evidence="2">47Lol / DSM 12138</strain>
    </source>
</reference>
<gene>
    <name evidence="1" type="ORF">C666_18520</name>
</gene>
<name>N6XPW2_THAL4</name>
<dbReference type="RefSeq" id="WP_004348149.1">
    <property type="nucleotide sequence ID" value="NZ_AMXE01000144.1"/>
</dbReference>
<protein>
    <recommendedName>
        <fullName evidence="3">DUF4351 domain-containing protein</fullName>
    </recommendedName>
</protein>
<evidence type="ECO:0000313" key="2">
    <source>
        <dbReference type="Proteomes" id="UP000013232"/>
    </source>
</evidence>
<accession>N6XPW2</accession>